<feature type="signal peptide" evidence="2">
    <location>
        <begin position="1"/>
        <end position="23"/>
    </location>
</feature>
<dbReference type="EMBL" id="JARXVQ010000001">
    <property type="protein sequence ID" value="MDH6179985.1"/>
    <property type="molecule type" value="Genomic_DNA"/>
</dbReference>
<sequence>MIARAAAAAASALLLLGAITACAAPVTPADRDIDPLPVEPDGGIGTTSPCDELWPDQPFGNDPASISILPTGWPSDPPGGIRCSAAMTTETTAIIQYVTDAPAEEVAAYYERNLSSFDPVVSDGIGGYPVVNGTDGTVEFGIQTDDEYGSIVIGIALLE</sequence>
<comment type="caution">
    <text evidence="3">The sequence shown here is derived from an EMBL/GenBank/DDBJ whole genome shotgun (WGS) entry which is preliminary data.</text>
</comment>
<dbReference type="RefSeq" id="WP_322132354.1">
    <property type="nucleotide sequence ID" value="NZ_CP085036.1"/>
</dbReference>
<keyword evidence="2" id="KW-0732">Signal</keyword>
<evidence type="ECO:0000256" key="1">
    <source>
        <dbReference type="SAM" id="MobiDB-lite"/>
    </source>
</evidence>
<keyword evidence="4" id="KW-1185">Reference proteome</keyword>
<accession>A0ABT6KJ39</accession>
<evidence type="ECO:0000256" key="2">
    <source>
        <dbReference type="SAM" id="SignalP"/>
    </source>
</evidence>
<proteinExistence type="predicted"/>
<evidence type="ECO:0000313" key="4">
    <source>
        <dbReference type="Proteomes" id="UP001160142"/>
    </source>
</evidence>
<gene>
    <name evidence="3" type="ORF">M2152_000167</name>
</gene>
<feature type="region of interest" description="Disordered" evidence="1">
    <location>
        <begin position="29"/>
        <end position="49"/>
    </location>
</feature>
<feature type="chain" id="PRO_5045880002" evidence="2">
    <location>
        <begin position="24"/>
        <end position="159"/>
    </location>
</feature>
<dbReference type="Proteomes" id="UP001160142">
    <property type="component" value="Unassembled WGS sequence"/>
</dbReference>
<dbReference type="PROSITE" id="PS51257">
    <property type="entry name" value="PROKAR_LIPOPROTEIN"/>
    <property type="match status" value="1"/>
</dbReference>
<reference evidence="3 4" key="1">
    <citation type="submission" date="2023-04" db="EMBL/GenBank/DDBJ databases">
        <title>Genome Encyclopedia of Bacteria and Archaea VI: Functional Genomics of Type Strains.</title>
        <authorList>
            <person name="Whitman W."/>
        </authorList>
    </citation>
    <scope>NUCLEOTIDE SEQUENCE [LARGE SCALE GENOMIC DNA]</scope>
    <source>
        <strain evidence="3 4">SG_E_30_P1</strain>
    </source>
</reference>
<protein>
    <submittedName>
        <fullName evidence="3">Uncharacterized protein</fullName>
    </submittedName>
</protein>
<evidence type="ECO:0000313" key="3">
    <source>
        <dbReference type="EMBL" id="MDH6179985.1"/>
    </source>
</evidence>
<name>A0ABT6KJ39_9MICO</name>
<organism evidence="3 4">
    <name type="scientific">Antiquaquibacter oligotrophicus</name>
    <dbReference type="NCBI Taxonomy" id="2880260"/>
    <lineage>
        <taxon>Bacteria</taxon>
        <taxon>Bacillati</taxon>
        <taxon>Actinomycetota</taxon>
        <taxon>Actinomycetes</taxon>
        <taxon>Micrococcales</taxon>
        <taxon>Microbacteriaceae</taxon>
        <taxon>Antiquaquibacter</taxon>
    </lineage>
</organism>